<feature type="transmembrane region" description="Helical" evidence="2">
    <location>
        <begin position="42"/>
        <end position="65"/>
    </location>
</feature>
<sequence>MTTDIEDALTRTLARAAGRAPAASPDLLDRVATRHARRRRGAVLIAAASVITMAGVATLGVDVLASRLDAARHSATSGPAKDRREVTPKDTPIPPPLAKVWHDGVWTLPAKLSDGRTYTPMTFIDETRLLIATSSGAEKATRLLSYDLWSRKTTEIATIGVPAGSAALPSGFTVGDGQVAWYSLQGDGAGLTVDIWAVPLTGGTPRRVTSFPGLPEAGGVDRLAIVDGKVVWSRADGAGVFQAKLPAGKPVKIPGSDELHLFQWPWAGSPAYPDEARWSKANGLPSEFTLDELTGSAGDVETTDTTWFARLTNVVTGERRDAVQRPKAVRGTASCGMIRCAGATDDGLVTWDRDDPAPTAVAPNGGLAAHRPPALDRFVTTLLVQNGRLAGVALRDLQTGLAADLGLRPNKAGFIRTPYVHDGDMRMLAYPLPGRMVVIDLTKLLG</sequence>
<evidence type="ECO:0000256" key="2">
    <source>
        <dbReference type="SAM" id="Phobius"/>
    </source>
</evidence>
<protein>
    <submittedName>
        <fullName evidence="3">Uncharacterized protein</fullName>
    </submittedName>
</protein>
<evidence type="ECO:0000256" key="1">
    <source>
        <dbReference type="SAM" id="MobiDB-lite"/>
    </source>
</evidence>
<evidence type="ECO:0000313" key="4">
    <source>
        <dbReference type="Proteomes" id="UP000655287"/>
    </source>
</evidence>
<dbReference type="SUPFAM" id="SSF63829">
    <property type="entry name" value="Calcium-dependent phosphotriesterase"/>
    <property type="match status" value="1"/>
</dbReference>
<comment type="caution">
    <text evidence="3">The sequence shown here is derived from an EMBL/GenBank/DDBJ whole genome shotgun (WGS) entry which is preliminary data.</text>
</comment>
<keyword evidence="4" id="KW-1185">Reference proteome</keyword>
<gene>
    <name evidence="3" type="ORF">Sru01_21770</name>
</gene>
<keyword evidence="2" id="KW-0812">Transmembrane</keyword>
<name>A0A919R4U9_9ACTN</name>
<dbReference type="Proteomes" id="UP000655287">
    <property type="component" value="Unassembled WGS sequence"/>
</dbReference>
<feature type="region of interest" description="Disordered" evidence="1">
    <location>
        <begin position="72"/>
        <end position="94"/>
    </location>
</feature>
<proteinExistence type="predicted"/>
<keyword evidence="2" id="KW-0472">Membrane</keyword>
<evidence type="ECO:0000313" key="3">
    <source>
        <dbReference type="EMBL" id="GII77195.1"/>
    </source>
</evidence>
<reference evidence="3" key="1">
    <citation type="submission" date="2021-01" db="EMBL/GenBank/DDBJ databases">
        <title>Whole genome shotgun sequence of Sphaerisporangium rufum NBRC 109079.</title>
        <authorList>
            <person name="Komaki H."/>
            <person name="Tamura T."/>
        </authorList>
    </citation>
    <scope>NUCLEOTIDE SEQUENCE</scope>
    <source>
        <strain evidence="3">NBRC 109079</strain>
    </source>
</reference>
<keyword evidence="2" id="KW-1133">Transmembrane helix</keyword>
<organism evidence="3 4">
    <name type="scientific">Sphaerisporangium rufum</name>
    <dbReference type="NCBI Taxonomy" id="1381558"/>
    <lineage>
        <taxon>Bacteria</taxon>
        <taxon>Bacillati</taxon>
        <taxon>Actinomycetota</taxon>
        <taxon>Actinomycetes</taxon>
        <taxon>Streptosporangiales</taxon>
        <taxon>Streptosporangiaceae</taxon>
        <taxon>Sphaerisporangium</taxon>
    </lineage>
</organism>
<dbReference type="AlphaFoldDB" id="A0A919R4U9"/>
<accession>A0A919R4U9</accession>
<dbReference type="EMBL" id="BOOU01000032">
    <property type="protein sequence ID" value="GII77195.1"/>
    <property type="molecule type" value="Genomic_DNA"/>
</dbReference>
<dbReference type="RefSeq" id="WP_203983976.1">
    <property type="nucleotide sequence ID" value="NZ_BOOU01000032.1"/>
</dbReference>